<dbReference type="InterPro" id="IPR019861">
    <property type="entry name" value="PorP/SprF_Bacteroidetes"/>
</dbReference>
<gene>
    <name evidence="2" type="ORF">F3059_02100</name>
</gene>
<dbReference type="NCBIfam" id="TIGR03519">
    <property type="entry name" value="T9SS_PorP_fam"/>
    <property type="match status" value="1"/>
</dbReference>
<dbReference type="Pfam" id="PF11751">
    <property type="entry name" value="PorP_SprF"/>
    <property type="match status" value="1"/>
</dbReference>
<keyword evidence="1" id="KW-0732">Signal</keyword>
<sequence length="324" mass="35848">MFKSLGNKLTGTLLVSGLLIALSGNAQDPQFTQFYANPLYLNPAFAGSKECPRVHLNYRNQWPAIQGQFVSYSASYDQHIDAISGGLGGLVVADQAGNGTLQTINASAMYAYTLPVSENFSIKAGFQATYFQKSINWDDLKFGDMIDPRYGFIYQTNETPGTNQVNGADFSAGFLGYSKYVFAGVSVHHLTEPSESFFENDNAKLYRKFTVHAGGNIPLEEGYDNPASISPNILYQRQGNAQQLMFGLYGKKGPLVAGLWYRNKDAFIALVGVQVEKFKFGYSYDLTTSRLTNEPGGSHEISMAIQFNCPPEKRKFRPLKCPEF</sequence>
<evidence type="ECO:0000256" key="1">
    <source>
        <dbReference type="SAM" id="SignalP"/>
    </source>
</evidence>
<name>A0A6N6MAL3_9FLAO</name>
<feature type="chain" id="PRO_5026921039" evidence="1">
    <location>
        <begin position="27"/>
        <end position="324"/>
    </location>
</feature>
<feature type="signal peptide" evidence="1">
    <location>
        <begin position="1"/>
        <end position="26"/>
    </location>
</feature>
<dbReference type="OrthoDB" id="1186563at2"/>
<evidence type="ECO:0000313" key="2">
    <source>
        <dbReference type="EMBL" id="KAB1066292.1"/>
    </source>
</evidence>
<comment type="caution">
    <text evidence="2">The sequence shown here is derived from an EMBL/GenBank/DDBJ whole genome shotgun (WGS) entry which is preliminary data.</text>
</comment>
<dbReference type="RefSeq" id="WP_151166280.1">
    <property type="nucleotide sequence ID" value="NZ_WACR01000001.1"/>
</dbReference>
<evidence type="ECO:0000313" key="3">
    <source>
        <dbReference type="Proteomes" id="UP000435357"/>
    </source>
</evidence>
<protein>
    <submittedName>
        <fullName evidence="2">Type IX secretion system membrane protein PorP/SprF</fullName>
    </submittedName>
</protein>
<proteinExistence type="predicted"/>
<reference evidence="2 3" key="1">
    <citation type="submission" date="2019-09" db="EMBL/GenBank/DDBJ databases">
        <title>Genomes of Cryomorphaceae.</title>
        <authorList>
            <person name="Bowman J.P."/>
        </authorList>
    </citation>
    <scope>NUCLEOTIDE SEQUENCE [LARGE SCALE GENOMIC DNA]</scope>
    <source>
        <strain evidence="2 3">KCTC 52047</strain>
    </source>
</reference>
<dbReference type="AlphaFoldDB" id="A0A6N6MAL3"/>
<keyword evidence="3" id="KW-1185">Reference proteome</keyword>
<accession>A0A6N6MAL3</accession>
<dbReference type="Proteomes" id="UP000435357">
    <property type="component" value="Unassembled WGS sequence"/>
</dbReference>
<organism evidence="2 3">
    <name type="scientific">Salibacter halophilus</name>
    <dbReference type="NCBI Taxonomy" id="1803916"/>
    <lineage>
        <taxon>Bacteria</taxon>
        <taxon>Pseudomonadati</taxon>
        <taxon>Bacteroidota</taxon>
        <taxon>Flavobacteriia</taxon>
        <taxon>Flavobacteriales</taxon>
        <taxon>Salibacteraceae</taxon>
        <taxon>Salibacter</taxon>
    </lineage>
</organism>
<dbReference type="EMBL" id="WACR01000001">
    <property type="protein sequence ID" value="KAB1066292.1"/>
    <property type="molecule type" value="Genomic_DNA"/>
</dbReference>